<dbReference type="Proteomes" id="UP000093954">
    <property type="component" value="Unassembled WGS sequence"/>
</dbReference>
<sequence>MKKKLNDVLQNMMGAINIGQQIYLGEEGLDVTELSQNNGYIVLKITDGEDKYQYTYKLKQDDTEETIIRGLIDSVYQQNLLPLKREIKKAKKYLNRKIQEIYQCEYKLENLRNNQDYDLVKKSQLLAEEDVINHEIYLKYRELDSNKVDMEQFSIYKNILFESLKELKRAA</sequence>
<evidence type="ECO:0000313" key="1">
    <source>
        <dbReference type="EMBL" id="OBR90714.1"/>
    </source>
</evidence>
<dbReference type="PATRIC" id="fig|1353534.3.peg.3423"/>
<name>A0A1A6AKW0_9CLOT</name>
<accession>A0A1A6AKW0</accession>
<dbReference type="AlphaFoldDB" id="A0A1A6AKW0"/>
<dbReference type="EMBL" id="LROS01000055">
    <property type="protein sequence ID" value="OBR90714.1"/>
    <property type="molecule type" value="Genomic_DNA"/>
</dbReference>
<dbReference type="RefSeq" id="WP_065079440.1">
    <property type="nucleotide sequence ID" value="NZ_LROS01000055.1"/>
</dbReference>
<reference evidence="1 2" key="1">
    <citation type="journal article" date="2012" name="Front. Microbiol.">
        <title>Draft Genome Sequence of the Virulent Strain 01-B526 of the Fish Pathogen Aeromonas salmonicida.</title>
        <authorList>
            <person name="Charette S.J."/>
            <person name="Brochu F."/>
            <person name="Boyle B."/>
            <person name="Filion G."/>
            <person name="Tanaka K.H."/>
            <person name="Derome N."/>
        </authorList>
    </citation>
    <scope>NUCLEOTIDE SEQUENCE [LARGE SCALE GENOMIC DNA]</scope>
    <source>
        <strain evidence="1 2">P11</strain>
    </source>
</reference>
<evidence type="ECO:0000313" key="2">
    <source>
        <dbReference type="Proteomes" id="UP000093954"/>
    </source>
</evidence>
<proteinExistence type="predicted"/>
<protein>
    <submittedName>
        <fullName evidence="1">Uncharacterized protein</fullName>
    </submittedName>
</protein>
<comment type="caution">
    <text evidence="1">The sequence shown here is derived from an EMBL/GenBank/DDBJ whole genome shotgun (WGS) entry which is preliminary data.</text>
</comment>
<keyword evidence="2" id="KW-1185">Reference proteome</keyword>
<gene>
    <name evidence="1" type="ORF">CLRAG_33620</name>
</gene>
<organism evidence="1 2">
    <name type="scientific">Clostridium ragsdalei P11</name>
    <dbReference type="NCBI Taxonomy" id="1353534"/>
    <lineage>
        <taxon>Bacteria</taxon>
        <taxon>Bacillati</taxon>
        <taxon>Bacillota</taxon>
        <taxon>Clostridia</taxon>
        <taxon>Eubacteriales</taxon>
        <taxon>Clostridiaceae</taxon>
        <taxon>Clostridium</taxon>
    </lineage>
</organism>